<protein>
    <submittedName>
        <fullName evidence="1">Uncharacterized protein</fullName>
    </submittedName>
</protein>
<proteinExistence type="predicted"/>
<organism evidence="1">
    <name type="scientific">Rhizophora mucronata</name>
    <name type="common">Asiatic mangrove</name>
    <dbReference type="NCBI Taxonomy" id="61149"/>
    <lineage>
        <taxon>Eukaryota</taxon>
        <taxon>Viridiplantae</taxon>
        <taxon>Streptophyta</taxon>
        <taxon>Embryophyta</taxon>
        <taxon>Tracheophyta</taxon>
        <taxon>Spermatophyta</taxon>
        <taxon>Magnoliopsida</taxon>
        <taxon>eudicotyledons</taxon>
        <taxon>Gunneridae</taxon>
        <taxon>Pentapetalae</taxon>
        <taxon>rosids</taxon>
        <taxon>fabids</taxon>
        <taxon>Malpighiales</taxon>
        <taxon>Rhizophoraceae</taxon>
        <taxon>Rhizophora</taxon>
    </lineage>
</organism>
<name>A0A2P2QXR6_RHIMU</name>
<dbReference type="AlphaFoldDB" id="A0A2P2QXR6"/>
<dbReference type="EMBL" id="GGEC01091190">
    <property type="protein sequence ID" value="MBX71674.1"/>
    <property type="molecule type" value="Transcribed_RNA"/>
</dbReference>
<accession>A0A2P2QXR6</accession>
<evidence type="ECO:0000313" key="1">
    <source>
        <dbReference type="EMBL" id="MBX71674.1"/>
    </source>
</evidence>
<reference evidence="1" key="1">
    <citation type="submission" date="2018-02" db="EMBL/GenBank/DDBJ databases">
        <title>Rhizophora mucronata_Transcriptome.</title>
        <authorList>
            <person name="Meera S.P."/>
            <person name="Sreeshan A."/>
            <person name="Augustine A."/>
        </authorList>
    </citation>
    <scope>NUCLEOTIDE SEQUENCE</scope>
    <source>
        <tissue evidence="1">Leaf</tissue>
    </source>
</reference>
<sequence length="36" mass="4190">MFMIFETMATKIDAARGLANFNLDCFGPTEWNEKLY</sequence>